<organism evidence="1 2">
    <name type="scientific">Brachionus plicatilis</name>
    <name type="common">Marine rotifer</name>
    <name type="synonym">Brachionus muelleri</name>
    <dbReference type="NCBI Taxonomy" id="10195"/>
    <lineage>
        <taxon>Eukaryota</taxon>
        <taxon>Metazoa</taxon>
        <taxon>Spiralia</taxon>
        <taxon>Gnathifera</taxon>
        <taxon>Rotifera</taxon>
        <taxon>Eurotatoria</taxon>
        <taxon>Monogononta</taxon>
        <taxon>Pseudotrocha</taxon>
        <taxon>Ploima</taxon>
        <taxon>Brachionidae</taxon>
        <taxon>Brachionus</taxon>
    </lineage>
</organism>
<proteinExistence type="predicted"/>
<name>A0A3M7SZM8_BRAPC</name>
<evidence type="ECO:0000313" key="2">
    <source>
        <dbReference type="Proteomes" id="UP000276133"/>
    </source>
</evidence>
<gene>
    <name evidence="1" type="ORF">BpHYR1_002779</name>
</gene>
<keyword evidence="2" id="KW-1185">Reference proteome</keyword>
<sequence>MNKIYTNEENKIKKTIVHLLWTQLLSLVQNLRDGGGISIWLNEDIEYRQNNSFDKYCANILCGDFDVVEAHLQTKN</sequence>
<reference evidence="1 2" key="1">
    <citation type="journal article" date="2018" name="Sci. Rep.">
        <title>Genomic signatures of local adaptation to the degree of environmental predictability in rotifers.</title>
        <authorList>
            <person name="Franch-Gras L."/>
            <person name="Hahn C."/>
            <person name="Garcia-Roger E.M."/>
            <person name="Carmona M.J."/>
            <person name="Serra M."/>
            <person name="Gomez A."/>
        </authorList>
    </citation>
    <scope>NUCLEOTIDE SEQUENCE [LARGE SCALE GENOMIC DNA]</scope>
    <source>
        <strain evidence="1">HYR1</strain>
    </source>
</reference>
<dbReference type="AlphaFoldDB" id="A0A3M7SZM8"/>
<protein>
    <submittedName>
        <fullName evidence="1">Uncharacterized protein</fullName>
    </submittedName>
</protein>
<comment type="caution">
    <text evidence="1">The sequence shown here is derived from an EMBL/GenBank/DDBJ whole genome shotgun (WGS) entry which is preliminary data.</text>
</comment>
<dbReference type="Proteomes" id="UP000276133">
    <property type="component" value="Unassembled WGS sequence"/>
</dbReference>
<evidence type="ECO:0000313" key="1">
    <source>
        <dbReference type="EMBL" id="RNA41177.1"/>
    </source>
</evidence>
<accession>A0A3M7SZM8</accession>
<dbReference type="EMBL" id="REGN01000537">
    <property type="protein sequence ID" value="RNA41177.1"/>
    <property type="molecule type" value="Genomic_DNA"/>
</dbReference>